<gene>
    <name evidence="1" type="ORF">B0A50_02745</name>
</gene>
<proteinExistence type="predicted"/>
<comment type="caution">
    <text evidence="1">The sequence shown here is derived from an EMBL/GenBank/DDBJ whole genome shotgun (WGS) entry which is preliminary data.</text>
</comment>
<organism evidence="1 2">
    <name type="scientific">Salinomyces thailandicus</name>
    <dbReference type="NCBI Taxonomy" id="706561"/>
    <lineage>
        <taxon>Eukaryota</taxon>
        <taxon>Fungi</taxon>
        <taxon>Dikarya</taxon>
        <taxon>Ascomycota</taxon>
        <taxon>Pezizomycotina</taxon>
        <taxon>Dothideomycetes</taxon>
        <taxon>Dothideomycetidae</taxon>
        <taxon>Mycosphaerellales</taxon>
        <taxon>Teratosphaeriaceae</taxon>
        <taxon>Salinomyces</taxon>
    </lineage>
</organism>
<name>A0A4U0U6F3_9PEZI</name>
<keyword evidence="2" id="KW-1185">Reference proteome</keyword>
<reference evidence="1 2" key="1">
    <citation type="submission" date="2017-03" db="EMBL/GenBank/DDBJ databases">
        <title>Genomes of endolithic fungi from Antarctica.</title>
        <authorList>
            <person name="Coleine C."/>
            <person name="Masonjones S."/>
            <person name="Stajich J.E."/>
        </authorList>
    </citation>
    <scope>NUCLEOTIDE SEQUENCE [LARGE SCALE GENOMIC DNA]</scope>
    <source>
        <strain evidence="1 2">CCFEE 6315</strain>
    </source>
</reference>
<dbReference type="Proteomes" id="UP000308549">
    <property type="component" value="Unassembled WGS sequence"/>
</dbReference>
<sequence>MMSSDVSNFETRMVAELELYWLIHKHSMAKVINLPHAQSALHAWKQEWESLFEQPRHQFLQMGYAFGQLLMYEQSLSNKSAAVREALLSEMLRLSTDIMRLATDTTDDRTQFLSDNVFHLATFAAVTACRLLSRYQEELRADSHLAGTDAVIANTIQWLDSIGLPSHIGHIMANVIRTVQRRLRSEASTLAPSTQKTSDGFGIPELLSADFIDFDWDAIMPD</sequence>
<dbReference type="AlphaFoldDB" id="A0A4U0U6F3"/>
<dbReference type="EMBL" id="NAJL01000012">
    <property type="protein sequence ID" value="TKA30026.1"/>
    <property type="molecule type" value="Genomic_DNA"/>
</dbReference>
<evidence type="ECO:0000313" key="2">
    <source>
        <dbReference type="Proteomes" id="UP000308549"/>
    </source>
</evidence>
<protein>
    <submittedName>
        <fullName evidence="1">Uncharacterized protein</fullName>
    </submittedName>
</protein>
<accession>A0A4U0U6F3</accession>
<evidence type="ECO:0000313" key="1">
    <source>
        <dbReference type="EMBL" id="TKA30026.1"/>
    </source>
</evidence>
<dbReference type="OrthoDB" id="2595934at2759"/>